<organism evidence="2 3">
    <name type="scientific">Microvirgula aerodenitrificans</name>
    <dbReference type="NCBI Taxonomy" id="57480"/>
    <lineage>
        <taxon>Bacteria</taxon>
        <taxon>Pseudomonadati</taxon>
        <taxon>Pseudomonadota</taxon>
        <taxon>Betaproteobacteria</taxon>
        <taxon>Neisseriales</taxon>
        <taxon>Aquaspirillaceae</taxon>
        <taxon>Microvirgula</taxon>
    </lineage>
</organism>
<dbReference type="InterPro" id="IPR025669">
    <property type="entry name" value="AAA_dom"/>
</dbReference>
<evidence type="ECO:0000313" key="3">
    <source>
        <dbReference type="Proteomes" id="UP000244173"/>
    </source>
</evidence>
<dbReference type="InterPro" id="IPR027417">
    <property type="entry name" value="P-loop_NTPase"/>
</dbReference>
<dbReference type="SUPFAM" id="SSF52540">
    <property type="entry name" value="P-loop containing nucleoside triphosphate hydrolases"/>
    <property type="match status" value="1"/>
</dbReference>
<dbReference type="InterPro" id="IPR050678">
    <property type="entry name" value="DNA_Partitioning_ATPase"/>
</dbReference>
<dbReference type="Pfam" id="PF13614">
    <property type="entry name" value="AAA_31"/>
    <property type="match status" value="1"/>
</dbReference>
<gene>
    <name evidence="2" type="ORF">DAI18_03125</name>
</gene>
<dbReference type="Gene3D" id="3.40.50.300">
    <property type="entry name" value="P-loop containing nucleotide triphosphate hydrolases"/>
    <property type="match status" value="1"/>
</dbReference>
<dbReference type="RefSeq" id="WP_028497856.1">
    <property type="nucleotide sequence ID" value="NZ_CP028519.1"/>
</dbReference>
<sequence length="260" mass="28925">MKRVVFNQKGGVGKSTIAANLAAVAAHAGRRVLVIDLDPQGNLTHYLLGTGADTVSPTLFDWFDQQLNFSLFSKETRDFLHATPYPGLTLMASHPELGELAGKLESRYKMYKLRDLLVELAADFDEVWIDTPPALNFFTRSALIAADRCLIPFDCDAFARQALYQLLANVDEIRGDHNPGLTVEGIIVNQFQPRATLPGRMVDELLAEGLPVLDVRLQHSIRVRESHEAARPLIHFDPRHKLTQAFTSLYQQLAAAPAVR</sequence>
<dbReference type="OrthoDB" id="9815116at2"/>
<dbReference type="EMBL" id="CP028519">
    <property type="protein sequence ID" value="AVY95944.1"/>
    <property type="molecule type" value="Genomic_DNA"/>
</dbReference>
<feature type="domain" description="AAA" evidence="1">
    <location>
        <begin position="5"/>
        <end position="182"/>
    </location>
</feature>
<dbReference type="CDD" id="cd02042">
    <property type="entry name" value="ParAB_family"/>
    <property type="match status" value="1"/>
</dbReference>
<keyword evidence="3" id="KW-1185">Reference proteome</keyword>
<dbReference type="KEGG" id="maer:DAI18_03125"/>
<dbReference type="Proteomes" id="UP000244173">
    <property type="component" value="Chromosome"/>
</dbReference>
<dbReference type="AlphaFoldDB" id="A0A2S0PEX8"/>
<dbReference type="PANTHER" id="PTHR13696:SF52">
    <property type="entry name" value="PARA FAMILY PROTEIN CT_582"/>
    <property type="match status" value="1"/>
</dbReference>
<accession>A0A2S0PEX8</accession>
<dbReference type="STRING" id="1122240.GCA_000620105_00364"/>
<evidence type="ECO:0000313" key="2">
    <source>
        <dbReference type="EMBL" id="AVY95944.1"/>
    </source>
</evidence>
<dbReference type="PANTHER" id="PTHR13696">
    <property type="entry name" value="P-LOOP CONTAINING NUCLEOSIDE TRIPHOSPHATE HYDROLASE"/>
    <property type="match status" value="1"/>
</dbReference>
<name>A0A2S0PEX8_9NEIS</name>
<reference evidence="2 3" key="1">
    <citation type="submission" date="2018-04" db="EMBL/GenBank/DDBJ databases">
        <title>Denitrifier Microvirgula.</title>
        <authorList>
            <person name="Anderson E."/>
            <person name="Jang J."/>
            <person name="Ishii S."/>
        </authorList>
    </citation>
    <scope>NUCLEOTIDE SEQUENCE [LARGE SCALE GENOMIC DNA]</scope>
    <source>
        <strain evidence="2 3">BE2.4</strain>
    </source>
</reference>
<proteinExistence type="predicted"/>
<protein>
    <submittedName>
        <fullName evidence="2">ParA family protein</fullName>
    </submittedName>
</protein>
<evidence type="ECO:0000259" key="1">
    <source>
        <dbReference type="Pfam" id="PF13614"/>
    </source>
</evidence>